<dbReference type="Pfam" id="PF08241">
    <property type="entry name" value="Methyltransf_11"/>
    <property type="match status" value="1"/>
</dbReference>
<dbReference type="SUPFAM" id="SSF53335">
    <property type="entry name" value="S-adenosyl-L-methionine-dependent methyltransferases"/>
    <property type="match status" value="1"/>
</dbReference>
<feature type="domain" description="Methyltransferase type 11" evidence="1">
    <location>
        <begin position="98"/>
        <end position="148"/>
    </location>
</feature>
<dbReference type="InterPro" id="IPR029063">
    <property type="entry name" value="SAM-dependent_MTases_sf"/>
</dbReference>
<evidence type="ECO:0000313" key="2">
    <source>
        <dbReference type="EMBL" id="SVC73983.1"/>
    </source>
</evidence>
<name>A0A382PKR3_9ZZZZ</name>
<organism evidence="2">
    <name type="scientific">marine metagenome</name>
    <dbReference type="NCBI Taxonomy" id="408172"/>
    <lineage>
        <taxon>unclassified sequences</taxon>
        <taxon>metagenomes</taxon>
        <taxon>ecological metagenomes</taxon>
    </lineage>
</organism>
<proteinExistence type="predicted"/>
<reference evidence="2" key="1">
    <citation type="submission" date="2018-05" db="EMBL/GenBank/DDBJ databases">
        <authorList>
            <person name="Lanie J.A."/>
            <person name="Ng W.-L."/>
            <person name="Kazmierczak K.M."/>
            <person name="Andrzejewski T.M."/>
            <person name="Davidsen T.M."/>
            <person name="Wayne K.J."/>
            <person name="Tettelin H."/>
            <person name="Glass J.I."/>
            <person name="Rusch D."/>
            <person name="Podicherti R."/>
            <person name="Tsui H.-C.T."/>
            <person name="Winkler M.E."/>
        </authorList>
    </citation>
    <scope>NUCLEOTIDE SEQUENCE</scope>
</reference>
<feature type="non-terminal residue" evidence="2">
    <location>
        <position position="156"/>
    </location>
</feature>
<sequence>MRFRRLGTGLKLEPPSEMNWTSERGDDTDIEAWFQTALGREICDTVYRCASRLIPSGYYRTGFQVGFRNVDLLQKAEHVYWGGRLQGGVSVNNNDERTLLACDPENLPFGARSIDLLALPFVLDFSANPHGVLREAYGVLAPEGCMVICGFNRWGL</sequence>
<accession>A0A382PKR3</accession>
<dbReference type="Gene3D" id="3.40.50.150">
    <property type="entry name" value="Vaccinia Virus protein VP39"/>
    <property type="match status" value="1"/>
</dbReference>
<dbReference type="GO" id="GO:0008757">
    <property type="term" value="F:S-adenosylmethionine-dependent methyltransferase activity"/>
    <property type="evidence" value="ECO:0007669"/>
    <property type="project" value="InterPro"/>
</dbReference>
<gene>
    <name evidence="2" type="ORF">METZ01_LOCUS326837</name>
</gene>
<dbReference type="AlphaFoldDB" id="A0A382PKR3"/>
<protein>
    <recommendedName>
        <fullName evidence="1">Methyltransferase type 11 domain-containing protein</fullName>
    </recommendedName>
</protein>
<dbReference type="InterPro" id="IPR013216">
    <property type="entry name" value="Methyltransf_11"/>
</dbReference>
<evidence type="ECO:0000259" key="1">
    <source>
        <dbReference type="Pfam" id="PF08241"/>
    </source>
</evidence>
<dbReference type="EMBL" id="UINC01108118">
    <property type="protein sequence ID" value="SVC73983.1"/>
    <property type="molecule type" value="Genomic_DNA"/>
</dbReference>